<dbReference type="EMBL" id="KK583220">
    <property type="protein sequence ID" value="KDO26878.1"/>
    <property type="molecule type" value="Genomic_DNA"/>
</dbReference>
<evidence type="ECO:0000256" key="6">
    <source>
        <dbReference type="SAM" id="Phobius"/>
    </source>
</evidence>
<proteinExistence type="predicted"/>
<dbReference type="InterPro" id="IPR029787">
    <property type="entry name" value="Nucleotide_cyclase"/>
</dbReference>
<keyword evidence="2 6" id="KW-0812">Transmembrane</keyword>
<organism evidence="7 8">
    <name type="scientific">Saprolegnia parasitica (strain CBS 223.65)</name>
    <dbReference type="NCBI Taxonomy" id="695850"/>
    <lineage>
        <taxon>Eukaryota</taxon>
        <taxon>Sar</taxon>
        <taxon>Stramenopiles</taxon>
        <taxon>Oomycota</taxon>
        <taxon>Saprolegniomycetes</taxon>
        <taxon>Saprolegniales</taxon>
        <taxon>Saprolegniaceae</taxon>
        <taxon>Saprolegnia</taxon>
    </lineage>
</organism>
<evidence type="ECO:0000256" key="3">
    <source>
        <dbReference type="ARBA" id="ARBA00022989"/>
    </source>
</evidence>
<keyword evidence="8" id="KW-1185">Reference proteome</keyword>
<dbReference type="GO" id="GO:0009190">
    <property type="term" value="P:cyclic nucleotide biosynthetic process"/>
    <property type="evidence" value="ECO:0007669"/>
    <property type="project" value="InterPro"/>
</dbReference>
<feature type="region of interest" description="Disordered" evidence="5">
    <location>
        <begin position="1"/>
        <end position="34"/>
    </location>
</feature>
<dbReference type="GeneID" id="24129858"/>
<evidence type="ECO:0000256" key="4">
    <source>
        <dbReference type="ARBA" id="ARBA00023136"/>
    </source>
</evidence>
<dbReference type="KEGG" id="spar:SPRG_07591"/>
<dbReference type="AlphaFoldDB" id="A0A067C8P6"/>
<gene>
    <name evidence="7" type="ORF">SPRG_07591</name>
</gene>
<dbReference type="VEuPathDB" id="FungiDB:SPRG_07591"/>
<name>A0A067C8P6_SAPPC</name>
<dbReference type="CDD" id="cd07302">
    <property type="entry name" value="CHD"/>
    <property type="match status" value="1"/>
</dbReference>
<dbReference type="Gene3D" id="1.20.120.350">
    <property type="entry name" value="Voltage-gated potassium channels. Chain C"/>
    <property type="match status" value="1"/>
</dbReference>
<dbReference type="InterPro" id="IPR001054">
    <property type="entry name" value="A/G_cyclase"/>
</dbReference>
<dbReference type="Proteomes" id="UP000030745">
    <property type="component" value="Unassembled WGS sequence"/>
</dbReference>
<feature type="transmembrane region" description="Helical" evidence="6">
    <location>
        <begin position="139"/>
        <end position="159"/>
    </location>
</feature>
<feature type="transmembrane region" description="Helical" evidence="6">
    <location>
        <begin position="80"/>
        <end position="102"/>
    </location>
</feature>
<feature type="transmembrane region" description="Helical" evidence="6">
    <location>
        <begin position="108"/>
        <end position="127"/>
    </location>
</feature>
<dbReference type="OrthoDB" id="60033at2759"/>
<evidence type="ECO:0000256" key="5">
    <source>
        <dbReference type="SAM" id="MobiDB-lite"/>
    </source>
</evidence>
<feature type="transmembrane region" description="Helical" evidence="6">
    <location>
        <begin position="390"/>
        <end position="411"/>
    </location>
</feature>
<evidence type="ECO:0000313" key="7">
    <source>
        <dbReference type="EMBL" id="KDO26878.1"/>
    </source>
</evidence>
<comment type="subcellular location">
    <subcellularLocation>
        <location evidence="1">Membrane</location>
        <topology evidence="1">Multi-pass membrane protein</topology>
    </subcellularLocation>
</comment>
<evidence type="ECO:0000256" key="2">
    <source>
        <dbReference type="ARBA" id="ARBA00022692"/>
    </source>
</evidence>
<dbReference type="InterPro" id="IPR027359">
    <property type="entry name" value="Volt_channel_dom_sf"/>
</dbReference>
<reference evidence="7 8" key="1">
    <citation type="journal article" date="2013" name="PLoS Genet.">
        <title>Distinctive expansion of potential virulence genes in the genome of the oomycete fish pathogen Saprolegnia parasitica.</title>
        <authorList>
            <person name="Jiang R.H."/>
            <person name="de Bruijn I."/>
            <person name="Haas B.J."/>
            <person name="Belmonte R."/>
            <person name="Lobach L."/>
            <person name="Christie J."/>
            <person name="van den Ackerveken G."/>
            <person name="Bottin A."/>
            <person name="Bulone V."/>
            <person name="Diaz-Moreno S.M."/>
            <person name="Dumas B."/>
            <person name="Fan L."/>
            <person name="Gaulin E."/>
            <person name="Govers F."/>
            <person name="Grenville-Briggs L.J."/>
            <person name="Horner N.R."/>
            <person name="Levin J.Z."/>
            <person name="Mammella M."/>
            <person name="Meijer H.J."/>
            <person name="Morris P."/>
            <person name="Nusbaum C."/>
            <person name="Oome S."/>
            <person name="Phillips A.J."/>
            <person name="van Rooyen D."/>
            <person name="Rzeszutek E."/>
            <person name="Saraiva M."/>
            <person name="Secombes C.J."/>
            <person name="Seidl M.F."/>
            <person name="Snel B."/>
            <person name="Stassen J.H."/>
            <person name="Sykes S."/>
            <person name="Tripathy S."/>
            <person name="van den Berg H."/>
            <person name="Vega-Arreguin J.C."/>
            <person name="Wawra S."/>
            <person name="Young S.K."/>
            <person name="Zeng Q."/>
            <person name="Dieguez-Uribeondo J."/>
            <person name="Russ C."/>
            <person name="Tyler B.M."/>
            <person name="van West P."/>
        </authorList>
    </citation>
    <scope>NUCLEOTIDE SEQUENCE [LARGE SCALE GENOMIC DNA]</scope>
    <source>
        <strain evidence="7 8">CBS 223.65</strain>
    </source>
</reference>
<dbReference type="PANTHER" id="PTHR43336:SF3">
    <property type="entry name" value="GUANYLATE CYCLASE DOMAIN-CONTAINING PROTEIN"/>
    <property type="match status" value="1"/>
</dbReference>
<dbReference type="PANTHER" id="PTHR43336">
    <property type="entry name" value="OXYGEN SENSOR HISTIDINE KINASE RESPONSE REGULATOR DEVS/DOSS"/>
    <property type="match status" value="1"/>
</dbReference>
<dbReference type="SUPFAM" id="SSF55073">
    <property type="entry name" value="Nucleotide cyclase"/>
    <property type="match status" value="1"/>
</dbReference>
<dbReference type="OMA" id="DWKGYRY"/>
<dbReference type="RefSeq" id="XP_012202270.1">
    <property type="nucleotide sequence ID" value="XM_012346880.1"/>
</dbReference>
<evidence type="ECO:0000256" key="1">
    <source>
        <dbReference type="ARBA" id="ARBA00004141"/>
    </source>
</evidence>
<dbReference type="GO" id="GO:0035556">
    <property type="term" value="P:intracellular signal transduction"/>
    <property type="evidence" value="ECO:0007669"/>
    <property type="project" value="InterPro"/>
</dbReference>
<keyword evidence="4 6" id="KW-0472">Membrane</keyword>
<dbReference type="Gene3D" id="3.30.70.1230">
    <property type="entry name" value="Nucleotide cyclase"/>
    <property type="match status" value="1"/>
</dbReference>
<accession>A0A067C8P6</accession>
<feature type="transmembrane region" description="Helical" evidence="6">
    <location>
        <begin position="227"/>
        <end position="245"/>
    </location>
</feature>
<sequence length="843" mass="94001">MKNTRKISPELQSGNTHRALHRDNSTNKFNTNTSRALHRDNSTNNFTTMATLRPPPFHRAGSMRTPTQRWGMAILERKSYAGLMSIITLYCLFADDFRAAFFSKSADMGFYVVAFLCLLLFLIEFGLSCLCKPGYLLSFYFYLDVLATFSLLPDIGFIWSPLTNADTVSSVSKAGSTAGRIVRVVRVIRLIRVVKLIKWKHSKAESDLVIVESKTGGRMAEMTIRRVALIVLFLCFVLPAFDGGYNESFNLFESRGFDLIHQMTTTPADVSVSPIFLNTFGSWFYYTTNDIVYLSLHNITGDKFGRLFTSFSFPRTDVSSAQMAKVLPSQAAVLDTYRISELRSITSTGCFAAWNGSDIVADPVLLSASCHSVVWFDISEMARATAISGIYRTIFILGILVVSSISFVHVARVTVLDPIERMMATVKELSENPLGKHTHVEHEDQRLAKEKGVETAVLEATLEKISGLMQVGFGAAGGDIIGKNMGAGDLDPMLPGKKITSIYGFCDIRQFTDTTECLQEEVMIYVNKLGHIMHSGTHHYYGMANKNVGDAFLLSWKICDGELPGFARFSDTPTEEDRKAVNLSTKCPANAGAGQRMRRITPTEMADSALTAFLKCMIDLDNANSFGVLHEYIIKDVVVKRFGAGFRIRMGFGMHVGWAIEGAIGSRFKIDATYISPHVEMADRLEAGSKIFKTPVNISHWLYALLSPAARKFLRKMDRIRIRGVDTPLTVYTFDVTNPKPGFATPRFEKDEEGDDMQIPVDFENDAEYKEIREGLDPAFLEAASNGVELYLKGDWRSAKTAFTLALELRPSDGPVSHVMDYMKSFDFDSPKNWDGVRDLDGY</sequence>
<evidence type="ECO:0000313" key="8">
    <source>
        <dbReference type="Proteomes" id="UP000030745"/>
    </source>
</evidence>
<keyword evidence="3 6" id="KW-1133">Transmembrane helix</keyword>
<dbReference type="GO" id="GO:0016020">
    <property type="term" value="C:membrane"/>
    <property type="evidence" value="ECO:0007669"/>
    <property type="project" value="UniProtKB-SubCell"/>
</dbReference>
<protein>
    <submittedName>
        <fullName evidence="7">Uncharacterized protein</fullName>
    </submittedName>
</protein>